<dbReference type="PROSITE" id="PS01265">
    <property type="entry name" value="TPX"/>
    <property type="match status" value="1"/>
</dbReference>
<dbReference type="Pfam" id="PF08534">
    <property type="entry name" value="Redoxin"/>
    <property type="match status" value="1"/>
</dbReference>
<feature type="disulfide bond" description="Redox-active" evidence="6">
    <location>
        <begin position="60"/>
        <end position="94"/>
    </location>
</feature>
<keyword evidence="3 6" id="KW-0560">Oxidoreductase</keyword>
<evidence type="ECO:0000256" key="4">
    <source>
        <dbReference type="ARBA" id="ARBA00023157"/>
    </source>
</evidence>
<evidence type="ECO:0000313" key="8">
    <source>
        <dbReference type="EMBL" id="PSB92374.1"/>
    </source>
</evidence>
<evidence type="ECO:0000256" key="2">
    <source>
        <dbReference type="ARBA" id="ARBA00022862"/>
    </source>
</evidence>
<dbReference type="NCBIfam" id="NF001808">
    <property type="entry name" value="PRK00522.1"/>
    <property type="match status" value="1"/>
</dbReference>
<dbReference type="InterPro" id="IPR013766">
    <property type="entry name" value="Thioredoxin_domain"/>
</dbReference>
<name>A0ABX5FF97_9BURK</name>
<dbReference type="InterPro" id="IPR018219">
    <property type="entry name" value="Tpx_CS"/>
</dbReference>
<organism evidence="8 9">
    <name type="scientific">Candidatus Pandoraea novymonadis</name>
    <dbReference type="NCBI Taxonomy" id="1808959"/>
    <lineage>
        <taxon>Bacteria</taxon>
        <taxon>Pseudomonadati</taxon>
        <taxon>Pseudomonadota</taxon>
        <taxon>Betaproteobacteria</taxon>
        <taxon>Burkholderiales</taxon>
        <taxon>Burkholderiaceae</taxon>
        <taxon>Pandoraea</taxon>
    </lineage>
</organism>
<evidence type="ECO:0000313" key="9">
    <source>
        <dbReference type="Proteomes" id="UP000242660"/>
    </source>
</evidence>
<dbReference type="RefSeq" id="WP_106182696.1">
    <property type="nucleotide sequence ID" value="NZ_MUHY01000001.1"/>
</dbReference>
<feature type="domain" description="Thioredoxin" evidence="7">
    <location>
        <begin position="18"/>
        <end position="166"/>
    </location>
</feature>
<comment type="subunit">
    <text evidence="6">Homodimer.</text>
</comment>
<reference evidence="8 9" key="1">
    <citation type="journal article" date="2017" name="Front. Microbiol.">
        <title>Genome of Ca. Pandoraea novymonadis, an Endosymbiotic Bacterium of the Trypanosomatid Novymonas esmeraldas.</title>
        <authorList>
            <person name="Kostygov A.Y."/>
            <person name="Butenko A."/>
            <person name="Nenarokova A."/>
            <person name="Tashyreva D."/>
            <person name="Flegontov P."/>
            <person name="Lukes J."/>
            <person name="Yurchenko V."/>
        </authorList>
    </citation>
    <scope>NUCLEOTIDE SEQUENCE [LARGE SCALE GENOMIC DNA]</scope>
    <source>
        <strain evidence="8 9">E262</strain>
    </source>
</reference>
<dbReference type="EMBL" id="MUHY01000001">
    <property type="protein sequence ID" value="PSB92374.1"/>
    <property type="molecule type" value="Genomic_DNA"/>
</dbReference>
<keyword evidence="1 6" id="KW-0575">Peroxidase</keyword>
<evidence type="ECO:0000256" key="5">
    <source>
        <dbReference type="ARBA" id="ARBA00023284"/>
    </source>
</evidence>
<evidence type="ECO:0000259" key="7">
    <source>
        <dbReference type="PROSITE" id="PS51352"/>
    </source>
</evidence>
<feature type="active site" description="Cysteine sulfenic acid (-SOH) intermediate" evidence="6">
    <location>
        <position position="60"/>
    </location>
</feature>
<dbReference type="InterPro" id="IPR013740">
    <property type="entry name" value="Redoxin"/>
</dbReference>
<protein>
    <recommendedName>
        <fullName evidence="6">Thiol peroxidase</fullName>
        <shortName evidence="6">Tpx</shortName>
        <ecNumber evidence="6">1.11.1.24</ecNumber>
    </recommendedName>
    <alternativeName>
        <fullName evidence="6">Peroxiredoxin tpx</fullName>
        <shortName evidence="6">Prx</shortName>
    </alternativeName>
    <alternativeName>
        <fullName evidence="6">Thioredoxin peroxidase</fullName>
    </alternativeName>
    <alternativeName>
        <fullName evidence="6">Thioredoxin-dependent peroxiredoxin</fullName>
    </alternativeName>
</protein>
<dbReference type="Proteomes" id="UP000242660">
    <property type="component" value="Unassembled WGS sequence"/>
</dbReference>
<dbReference type="HAMAP" id="MF_00269">
    <property type="entry name" value="Tpx"/>
    <property type="match status" value="1"/>
</dbReference>
<dbReference type="Gene3D" id="3.40.30.10">
    <property type="entry name" value="Glutaredoxin"/>
    <property type="match status" value="1"/>
</dbReference>
<gene>
    <name evidence="6 8" type="primary">tpx</name>
    <name evidence="8" type="ORF">BZL35_00615</name>
</gene>
<sequence>MSQVTLGGNPTTVGDNFPQKGSIAPAFSLVNKDLEDVKLADFQGKRKILSIVPSLDTPTCATSTRKFNEAASKLTNTVVLVVSSDLPFAMSRFCATEGLTNVISLSTMRGAEFKQVYGVDIKTGPLTGVTARAVLVIDENNKILHAELVKEIKNEPNYDAALNVLL</sequence>
<dbReference type="InterPro" id="IPR036249">
    <property type="entry name" value="Thioredoxin-like_sf"/>
</dbReference>
<dbReference type="InterPro" id="IPR050455">
    <property type="entry name" value="Tpx_Peroxidase_subfamily"/>
</dbReference>
<keyword evidence="2 6" id="KW-0049">Antioxidant</keyword>
<evidence type="ECO:0000256" key="1">
    <source>
        <dbReference type="ARBA" id="ARBA00022559"/>
    </source>
</evidence>
<dbReference type="GO" id="GO:0004601">
    <property type="term" value="F:peroxidase activity"/>
    <property type="evidence" value="ECO:0007669"/>
    <property type="project" value="UniProtKB-KW"/>
</dbReference>
<dbReference type="SUPFAM" id="SSF52833">
    <property type="entry name" value="Thioredoxin-like"/>
    <property type="match status" value="1"/>
</dbReference>
<dbReference type="PANTHER" id="PTHR43110:SF1">
    <property type="entry name" value="THIOL PEROXIDASE"/>
    <property type="match status" value="1"/>
</dbReference>
<dbReference type="EC" id="1.11.1.24" evidence="6"/>
<comment type="similarity">
    <text evidence="6">Belongs to the peroxiredoxin family. Tpx subfamily.</text>
</comment>
<dbReference type="PANTHER" id="PTHR43110">
    <property type="entry name" value="THIOL PEROXIDASE"/>
    <property type="match status" value="1"/>
</dbReference>
<comment type="catalytic activity">
    <reaction evidence="6">
        <text>a hydroperoxide + [thioredoxin]-dithiol = an alcohol + [thioredoxin]-disulfide + H2O</text>
        <dbReference type="Rhea" id="RHEA:62620"/>
        <dbReference type="Rhea" id="RHEA-COMP:10698"/>
        <dbReference type="Rhea" id="RHEA-COMP:10700"/>
        <dbReference type="ChEBI" id="CHEBI:15377"/>
        <dbReference type="ChEBI" id="CHEBI:29950"/>
        <dbReference type="ChEBI" id="CHEBI:30879"/>
        <dbReference type="ChEBI" id="CHEBI:35924"/>
        <dbReference type="ChEBI" id="CHEBI:50058"/>
        <dbReference type="EC" id="1.11.1.24"/>
    </reaction>
</comment>
<evidence type="ECO:0000256" key="3">
    <source>
        <dbReference type="ARBA" id="ARBA00023002"/>
    </source>
</evidence>
<keyword evidence="9" id="KW-1185">Reference proteome</keyword>
<evidence type="ECO:0000256" key="6">
    <source>
        <dbReference type="HAMAP-Rule" id="MF_00269"/>
    </source>
</evidence>
<dbReference type="PROSITE" id="PS51352">
    <property type="entry name" value="THIOREDOXIN_2"/>
    <property type="match status" value="1"/>
</dbReference>
<keyword evidence="4 6" id="KW-1015">Disulfide bond</keyword>
<accession>A0ABX5FF97</accession>
<keyword evidence="5 6" id="KW-0676">Redox-active center</keyword>
<comment type="function">
    <text evidence="6">Thiol-specific peroxidase that catalyzes the reduction of hydrogen peroxide and organic hydroperoxides to water and alcohols, respectively. Plays a role in cell protection against oxidative stress by detoxifying peroxides.</text>
</comment>
<dbReference type="InterPro" id="IPR002065">
    <property type="entry name" value="TPX"/>
</dbReference>
<comment type="caution">
    <text evidence="8">The sequence shown here is derived from an EMBL/GenBank/DDBJ whole genome shotgun (WGS) entry which is preliminary data.</text>
</comment>
<dbReference type="CDD" id="cd03014">
    <property type="entry name" value="PRX_Atyp2cys"/>
    <property type="match status" value="1"/>
</dbReference>
<comment type="miscellaneous">
    <text evidence="6">The active site is a conserved redox-active cysteine residue, the peroxidatic cysteine (C(P)), which makes the nucleophilic attack on the peroxide substrate. The peroxide oxidizes the C(P)-SH to cysteine sulfenic acid (C(P)-SOH), which then reacts with another cysteine residue, the resolving cysteine (C(R)), to form a disulfide bridge. The disulfide is subsequently reduced by an appropriate electron donor to complete the catalytic cycle. In this atypical 2-Cys peroxiredoxin, C(R) is present in the same subunit to form an intramolecular disulfide. The disulfide is subsequently reduced by thioredoxin.</text>
</comment>
<proteinExistence type="inferred from homology"/>